<sequence>MSDDPCECFFNHEAMMRRLLSILRQSQEECIDENCVDDSSLGGLSNTMMMMALMGVFAVAMFLTRPNSLRPLPTSERSEKPDRNDIGGPPPPPTVG</sequence>
<protein>
    <submittedName>
        <fullName evidence="2">Small integral membrane protein 14</fullName>
    </submittedName>
</protein>
<name>A0AC34Q942_9BILA</name>
<organism evidence="1 2">
    <name type="scientific">Panagrolaimus sp. JU765</name>
    <dbReference type="NCBI Taxonomy" id="591449"/>
    <lineage>
        <taxon>Eukaryota</taxon>
        <taxon>Metazoa</taxon>
        <taxon>Ecdysozoa</taxon>
        <taxon>Nematoda</taxon>
        <taxon>Chromadorea</taxon>
        <taxon>Rhabditida</taxon>
        <taxon>Tylenchina</taxon>
        <taxon>Panagrolaimomorpha</taxon>
        <taxon>Panagrolaimoidea</taxon>
        <taxon>Panagrolaimidae</taxon>
        <taxon>Panagrolaimus</taxon>
    </lineage>
</organism>
<dbReference type="Proteomes" id="UP000887576">
    <property type="component" value="Unplaced"/>
</dbReference>
<reference evidence="2" key="1">
    <citation type="submission" date="2022-11" db="UniProtKB">
        <authorList>
            <consortium name="WormBaseParasite"/>
        </authorList>
    </citation>
    <scope>IDENTIFICATION</scope>
</reference>
<evidence type="ECO:0000313" key="2">
    <source>
        <dbReference type="WBParaSite" id="JU765_v2.g14164.t1"/>
    </source>
</evidence>
<dbReference type="WBParaSite" id="JU765_v2.g14164.t1">
    <property type="protein sequence ID" value="JU765_v2.g14164.t1"/>
    <property type="gene ID" value="JU765_v2.g14164"/>
</dbReference>
<proteinExistence type="predicted"/>
<accession>A0AC34Q942</accession>
<evidence type="ECO:0000313" key="1">
    <source>
        <dbReference type="Proteomes" id="UP000887576"/>
    </source>
</evidence>